<keyword evidence="1" id="KW-1133">Transmembrane helix</keyword>
<evidence type="ECO:0000256" key="2">
    <source>
        <dbReference type="SAM" id="SignalP"/>
    </source>
</evidence>
<protein>
    <recommendedName>
        <fullName evidence="5">Integral membrane protein</fullName>
    </recommendedName>
</protein>
<name>A0ABT4M8E7_9NOCA</name>
<organism evidence="3 4">
    <name type="scientific">Rhodococcus ruber</name>
    <dbReference type="NCBI Taxonomy" id="1830"/>
    <lineage>
        <taxon>Bacteria</taxon>
        <taxon>Bacillati</taxon>
        <taxon>Actinomycetota</taxon>
        <taxon>Actinomycetes</taxon>
        <taxon>Mycobacteriales</taxon>
        <taxon>Nocardiaceae</taxon>
        <taxon>Rhodococcus</taxon>
    </lineage>
</organism>
<sequence>MITPTPTPNRGRTLARRAGKAAAMTAAALTLAVVFAGPASAQDFNPISGVKPSFEFLGPAFQNVWARVAASIWGVLLAGASVKLLVALYKMRAAKAGGYGAEMSDSMGEAKVAGVAVGALAIGGVIVGAIMFVANPG</sequence>
<feature type="transmembrane region" description="Helical" evidence="1">
    <location>
        <begin position="110"/>
        <end position="134"/>
    </location>
</feature>
<dbReference type="EMBL" id="JAPWIJ010000001">
    <property type="protein sequence ID" value="MCZ4516895.1"/>
    <property type="molecule type" value="Genomic_DNA"/>
</dbReference>
<accession>A0ABT4M8E7</accession>
<keyword evidence="1" id="KW-0472">Membrane</keyword>
<comment type="caution">
    <text evidence="3">The sequence shown here is derived from an EMBL/GenBank/DDBJ whole genome shotgun (WGS) entry which is preliminary data.</text>
</comment>
<evidence type="ECO:0000313" key="3">
    <source>
        <dbReference type="EMBL" id="MCZ4516895.1"/>
    </source>
</evidence>
<proteinExistence type="predicted"/>
<keyword evidence="1" id="KW-0812">Transmembrane</keyword>
<feature type="chain" id="PRO_5045132195" description="Integral membrane protein" evidence="2">
    <location>
        <begin position="42"/>
        <end position="137"/>
    </location>
</feature>
<feature type="signal peptide" evidence="2">
    <location>
        <begin position="1"/>
        <end position="41"/>
    </location>
</feature>
<keyword evidence="2" id="KW-0732">Signal</keyword>
<reference evidence="3" key="1">
    <citation type="submission" date="2022-12" db="EMBL/GenBank/DDBJ databases">
        <authorList>
            <person name="Krivoruchko A.V."/>
            <person name="Elkin A."/>
        </authorList>
    </citation>
    <scope>NUCLEOTIDE SEQUENCE</scope>
    <source>
        <strain evidence="3">IEGM 1391</strain>
    </source>
</reference>
<evidence type="ECO:0000313" key="4">
    <source>
        <dbReference type="Proteomes" id="UP001081071"/>
    </source>
</evidence>
<dbReference type="Proteomes" id="UP001081071">
    <property type="component" value="Unassembled WGS sequence"/>
</dbReference>
<evidence type="ECO:0000256" key="1">
    <source>
        <dbReference type="SAM" id="Phobius"/>
    </source>
</evidence>
<evidence type="ECO:0008006" key="5">
    <source>
        <dbReference type="Google" id="ProtNLM"/>
    </source>
</evidence>
<keyword evidence="4" id="KW-1185">Reference proteome</keyword>
<gene>
    <name evidence="3" type="ORF">O4220_00095</name>
</gene>
<feature type="transmembrane region" description="Helical" evidence="1">
    <location>
        <begin position="65"/>
        <end position="89"/>
    </location>
</feature>
<dbReference type="RefSeq" id="WP_269601536.1">
    <property type="nucleotide sequence ID" value="NZ_JAPWIJ010000001.1"/>
</dbReference>